<proteinExistence type="predicted"/>
<accession>A0A3A8JUY5</accession>
<gene>
    <name evidence="3" type="ORF">D7X32_28575</name>
</gene>
<feature type="chain" id="PRO_5017306042" evidence="2">
    <location>
        <begin position="24"/>
        <end position="192"/>
    </location>
</feature>
<evidence type="ECO:0000256" key="2">
    <source>
        <dbReference type="SAM" id="SignalP"/>
    </source>
</evidence>
<feature type="signal peptide" evidence="2">
    <location>
        <begin position="1"/>
        <end position="23"/>
    </location>
</feature>
<keyword evidence="4" id="KW-1185">Reference proteome</keyword>
<feature type="transmembrane region" description="Helical" evidence="1">
    <location>
        <begin position="148"/>
        <end position="168"/>
    </location>
</feature>
<keyword evidence="1" id="KW-1133">Transmembrane helix</keyword>
<protein>
    <submittedName>
        <fullName evidence="3">Uncharacterized protein</fullName>
    </submittedName>
</protein>
<organism evidence="3 4">
    <name type="scientific">Corallococcus carmarthensis</name>
    <dbReference type="NCBI Taxonomy" id="2316728"/>
    <lineage>
        <taxon>Bacteria</taxon>
        <taxon>Pseudomonadati</taxon>
        <taxon>Myxococcota</taxon>
        <taxon>Myxococcia</taxon>
        <taxon>Myxococcales</taxon>
        <taxon>Cystobacterineae</taxon>
        <taxon>Myxococcaceae</taxon>
        <taxon>Corallococcus</taxon>
    </lineage>
</organism>
<feature type="transmembrane region" description="Helical" evidence="1">
    <location>
        <begin position="79"/>
        <end position="105"/>
    </location>
</feature>
<sequence>MRPRALVPPLLCALVLWPLHAIACINAMDDSYRDFSQSYWVDLIFWTVGAVFLHRVVLRNVWGPAAMGQPEPSRARRGFFLFVGVALVLLLETVSVAGPLLHFSASAISKCTVRRPLLAALVASPVLLFLLQAAFFHGPGRRLFGDKARVTLVGLVVTSVLLVLGMGMARETYLLPNLCQYPKPYFKQVYEY</sequence>
<keyword evidence="2" id="KW-0732">Signal</keyword>
<name>A0A3A8JUY5_9BACT</name>
<evidence type="ECO:0000313" key="3">
    <source>
        <dbReference type="EMBL" id="RKG98758.1"/>
    </source>
</evidence>
<dbReference type="AlphaFoldDB" id="A0A3A8JUY5"/>
<comment type="caution">
    <text evidence="3">The sequence shown here is derived from an EMBL/GenBank/DDBJ whole genome shotgun (WGS) entry which is preliminary data.</text>
</comment>
<dbReference type="Proteomes" id="UP000268313">
    <property type="component" value="Unassembled WGS sequence"/>
</dbReference>
<reference evidence="4" key="1">
    <citation type="submission" date="2018-09" db="EMBL/GenBank/DDBJ databases">
        <authorList>
            <person name="Livingstone P.G."/>
            <person name="Whitworth D.E."/>
        </authorList>
    </citation>
    <scope>NUCLEOTIDE SEQUENCE [LARGE SCALE GENOMIC DNA]</scope>
    <source>
        <strain evidence="4">CA043D</strain>
    </source>
</reference>
<dbReference type="RefSeq" id="WP_120605723.1">
    <property type="nucleotide sequence ID" value="NZ_JABFJX010000004.1"/>
</dbReference>
<dbReference type="EMBL" id="RAWE01000133">
    <property type="protein sequence ID" value="RKG98758.1"/>
    <property type="molecule type" value="Genomic_DNA"/>
</dbReference>
<feature type="transmembrane region" description="Helical" evidence="1">
    <location>
        <begin position="117"/>
        <end position="136"/>
    </location>
</feature>
<keyword evidence="1" id="KW-0472">Membrane</keyword>
<keyword evidence="1" id="KW-0812">Transmembrane</keyword>
<dbReference type="OrthoDB" id="5522392at2"/>
<evidence type="ECO:0000313" key="4">
    <source>
        <dbReference type="Proteomes" id="UP000268313"/>
    </source>
</evidence>
<evidence type="ECO:0000256" key="1">
    <source>
        <dbReference type="SAM" id="Phobius"/>
    </source>
</evidence>
<feature type="transmembrane region" description="Helical" evidence="1">
    <location>
        <begin position="37"/>
        <end position="58"/>
    </location>
</feature>